<evidence type="ECO:0000313" key="7">
    <source>
        <dbReference type="Proteomes" id="UP000596827"/>
    </source>
</evidence>
<dbReference type="SUPFAM" id="SSF53187">
    <property type="entry name" value="Zn-dependent exopeptidases"/>
    <property type="match status" value="1"/>
</dbReference>
<dbReference type="Gene3D" id="3.40.630.10">
    <property type="entry name" value="Zn peptidases"/>
    <property type="match status" value="1"/>
</dbReference>
<comment type="cofactor">
    <cofactor evidence="1">
        <name>Zn(2+)</name>
        <dbReference type="ChEBI" id="CHEBI:29105"/>
    </cofactor>
</comment>
<dbReference type="Pfam" id="PF01546">
    <property type="entry name" value="Peptidase_M20"/>
    <property type="match status" value="1"/>
</dbReference>
<dbReference type="SUPFAM" id="SSF55031">
    <property type="entry name" value="Bacterial exopeptidase dimerisation domain"/>
    <property type="match status" value="1"/>
</dbReference>
<dbReference type="Proteomes" id="UP000596827">
    <property type="component" value="Unassembled WGS sequence"/>
</dbReference>
<evidence type="ECO:0000256" key="1">
    <source>
        <dbReference type="ARBA" id="ARBA00001947"/>
    </source>
</evidence>
<gene>
    <name evidence="6" type="ORF">H8R02_27155</name>
</gene>
<dbReference type="InterPro" id="IPR036264">
    <property type="entry name" value="Bact_exopeptidase_dim_dom"/>
</dbReference>
<name>A0A923S8J8_9BURK</name>
<keyword evidence="7" id="KW-1185">Reference proteome</keyword>
<reference evidence="6" key="1">
    <citation type="submission" date="2020-08" db="EMBL/GenBank/DDBJ databases">
        <title>Ramlibacter sp. GTP1 16S ribosomal RNA gene genome sequencing and assembly.</title>
        <authorList>
            <person name="Kang M."/>
        </authorList>
    </citation>
    <scope>NUCLEOTIDE SEQUENCE</scope>
    <source>
        <strain evidence="6">GTP1</strain>
    </source>
</reference>
<evidence type="ECO:0000256" key="2">
    <source>
        <dbReference type="ARBA" id="ARBA00022723"/>
    </source>
</evidence>
<dbReference type="GO" id="GO:0016787">
    <property type="term" value="F:hydrolase activity"/>
    <property type="evidence" value="ECO:0007669"/>
    <property type="project" value="UniProtKB-KW"/>
</dbReference>
<accession>A0A923S8J8</accession>
<dbReference type="Gene3D" id="3.30.70.360">
    <property type="match status" value="1"/>
</dbReference>
<dbReference type="Pfam" id="PF07687">
    <property type="entry name" value="M20_dimer"/>
    <property type="match status" value="1"/>
</dbReference>
<dbReference type="PROSITE" id="PS00758">
    <property type="entry name" value="ARGE_DAPE_CPG2_1"/>
    <property type="match status" value="1"/>
</dbReference>
<keyword evidence="2" id="KW-0479">Metal-binding</keyword>
<dbReference type="InterPro" id="IPR001261">
    <property type="entry name" value="ArgE/DapE_CS"/>
</dbReference>
<dbReference type="InterPro" id="IPR002933">
    <property type="entry name" value="Peptidase_M20"/>
</dbReference>
<proteinExistence type="predicted"/>
<dbReference type="PANTHER" id="PTHR43808:SF32">
    <property type="entry name" value="ARGE_DAPE-RELATED DEACYLASE"/>
    <property type="match status" value="1"/>
</dbReference>
<keyword evidence="4" id="KW-0862">Zinc</keyword>
<dbReference type="EMBL" id="JACORU010000015">
    <property type="protein sequence ID" value="MBC5768172.1"/>
    <property type="molecule type" value="Genomic_DNA"/>
</dbReference>
<dbReference type="PANTHER" id="PTHR43808">
    <property type="entry name" value="ACETYLORNITHINE DEACETYLASE"/>
    <property type="match status" value="1"/>
</dbReference>
<dbReference type="InterPro" id="IPR050072">
    <property type="entry name" value="Peptidase_M20A"/>
</dbReference>
<dbReference type="InterPro" id="IPR011650">
    <property type="entry name" value="Peptidase_M20_dimer"/>
</dbReference>
<feature type="domain" description="Peptidase M20 dimerisation" evidence="5">
    <location>
        <begin position="237"/>
        <end position="354"/>
    </location>
</feature>
<evidence type="ECO:0000259" key="5">
    <source>
        <dbReference type="Pfam" id="PF07687"/>
    </source>
</evidence>
<sequence length="454" mass="49023">MAAVAGRRDRLGNEALLRDHLTEESLRRIALFAALATIALAAHAQLNETEQRIVAAVKSRMPQAVELLERSVRINSGSLNPDGVREVGKVFRAEFDALGFKTRWVDMPPEMQRGGHLVAEREGTRGKRLLLLGHMDTVFEKDSSVALWERRGDRVRGQGVGDMKGGNVVMIEALRALQAVGVLDGARIAVMLTGDEERVGRPIERSRAPMVELAKRSDAALSFEGGPPLGHVQGASISRRSNGGWTLTVRARPGHSSRVFTPALGYGAVYEGARILNAFREQLVEPNLTFNVGVMLAGTNVSYDDATATGTAFGKGNVIPRDLTVRGDMRYLTPEQGERARQRMRAIVAANLPGTTATITFSETYPPMPPTEAGMELLRQYSRASEDLGLGGFVAGDPASRGAGDIQFVAPYIPGIDSLGVAGNGAHTDDEDMEIASIERAAVRAALFIYRLTR</sequence>
<evidence type="ECO:0000256" key="4">
    <source>
        <dbReference type="ARBA" id="ARBA00022833"/>
    </source>
</evidence>
<keyword evidence="3" id="KW-0378">Hydrolase</keyword>
<dbReference type="AlphaFoldDB" id="A0A923S8J8"/>
<evidence type="ECO:0000256" key="3">
    <source>
        <dbReference type="ARBA" id="ARBA00022801"/>
    </source>
</evidence>
<dbReference type="GO" id="GO:0046872">
    <property type="term" value="F:metal ion binding"/>
    <property type="evidence" value="ECO:0007669"/>
    <property type="project" value="UniProtKB-KW"/>
</dbReference>
<organism evidence="6 7">
    <name type="scientific">Ramlibacter albus</name>
    <dbReference type="NCBI Taxonomy" id="2079448"/>
    <lineage>
        <taxon>Bacteria</taxon>
        <taxon>Pseudomonadati</taxon>
        <taxon>Pseudomonadota</taxon>
        <taxon>Betaproteobacteria</taxon>
        <taxon>Burkholderiales</taxon>
        <taxon>Comamonadaceae</taxon>
        <taxon>Ramlibacter</taxon>
    </lineage>
</organism>
<protein>
    <submittedName>
        <fullName evidence="6">M20/M25/M40 family metallo-hydrolase</fullName>
    </submittedName>
</protein>
<evidence type="ECO:0000313" key="6">
    <source>
        <dbReference type="EMBL" id="MBC5768172.1"/>
    </source>
</evidence>
<comment type="caution">
    <text evidence="6">The sequence shown here is derived from an EMBL/GenBank/DDBJ whole genome shotgun (WGS) entry which is preliminary data.</text>
</comment>